<proteinExistence type="predicted"/>
<protein>
    <recommendedName>
        <fullName evidence="3">Reverse transcriptase domain-containing protein</fullName>
    </recommendedName>
</protein>
<dbReference type="Proteomes" id="UP001454036">
    <property type="component" value="Unassembled WGS sequence"/>
</dbReference>
<evidence type="ECO:0000313" key="2">
    <source>
        <dbReference type="Proteomes" id="UP001454036"/>
    </source>
</evidence>
<reference evidence="1 2" key="1">
    <citation type="submission" date="2024-01" db="EMBL/GenBank/DDBJ databases">
        <title>The complete chloroplast genome sequence of Lithospermum erythrorhizon: insights into the phylogenetic relationship among Boraginaceae species and the maternal lineages of purple gromwells.</title>
        <authorList>
            <person name="Okada T."/>
            <person name="Watanabe K."/>
        </authorList>
    </citation>
    <scope>NUCLEOTIDE SEQUENCE [LARGE SCALE GENOMIC DNA]</scope>
</reference>
<accession>A0AAV3PX27</accession>
<organism evidence="1 2">
    <name type="scientific">Lithospermum erythrorhizon</name>
    <name type="common">Purple gromwell</name>
    <name type="synonym">Lithospermum officinale var. erythrorhizon</name>
    <dbReference type="NCBI Taxonomy" id="34254"/>
    <lineage>
        <taxon>Eukaryota</taxon>
        <taxon>Viridiplantae</taxon>
        <taxon>Streptophyta</taxon>
        <taxon>Embryophyta</taxon>
        <taxon>Tracheophyta</taxon>
        <taxon>Spermatophyta</taxon>
        <taxon>Magnoliopsida</taxon>
        <taxon>eudicotyledons</taxon>
        <taxon>Gunneridae</taxon>
        <taxon>Pentapetalae</taxon>
        <taxon>asterids</taxon>
        <taxon>lamiids</taxon>
        <taxon>Boraginales</taxon>
        <taxon>Boraginaceae</taxon>
        <taxon>Boraginoideae</taxon>
        <taxon>Lithospermeae</taxon>
        <taxon>Lithospermum</taxon>
    </lineage>
</organism>
<evidence type="ECO:0008006" key="3">
    <source>
        <dbReference type="Google" id="ProtNLM"/>
    </source>
</evidence>
<sequence length="82" mass="9364">MYTAYVMLRKGCKWYLATIIDISRGDLRLEDIHIVREFPNVFPEDLPGLPPNRDIEFSIELVPGICPISKAPYKMAPGELKT</sequence>
<dbReference type="AlphaFoldDB" id="A0AAV3PX27"/>
<comment type="caution">
    <text evidence="1">The sequence shown here is derived from an EMBL/GenBank/DDBJ whole genome shotgun (WGS) entry which is preliminary data.</text>
</comment>
<dbReference type="EMBL" id="BAABME010002852">
    <property type="protein sequence ID" value="GAA0156394.1"/>
    <property type="molecule type" value="Genomic_DNA"/>
</dbReference>
<keyword evidence="2" id="KW-1185">Reference proteome</keyword>
<evidence type="ECO:0000313" key="1">
    <source>
        <dbReference type="EMBL" id="GAA0156394.1"/>
    </source>
</evidence>
<name>A0AAV3PX27_LITER</name>
<gene>
    <name evidence="1" type="ORF">LIER_13905</name>
</gene>